<feature type="transmembrane region" description="Helical" evidence="1">
    <location>
        <begin position="50"/>
        <end position="70"/>
    </location>
</feature>
<evidence type="ECO:0000313" key="2">
    <source>
        <dbReference type="EMBL" id="PSS14808.1"/>
    </source>
</evidence>
<dbReference type="EMBL" id="KZ679013">
    <property type="protein sequence ID" value="PSS14808.1"/>
    <property type="molecule type" value="Genomic_DNA"/>
</dbReference>
<evidence type="ECO:0000313" key="3">
    <source>
        <dbReference type="Proteomes" id="UP000241818"/>
    </source>
</evidence>
<dbReference type="RefSeq" id="XP_024719407.1">
    <property type="nucleotide sequence ID" value="XM_024865218.1"/>
</dbReference>
<keyword evidence="1" id="KW-0472">Membrane</keyword>
<reference evidence="2 3" key="1">
    <citation type="journal article" date="2018" name="New Phytol.">
        <title>Comparative genomics and transcriptomics depict ericoid mycorrhizal fungi as versatile saprotrophs and plant mutualists.</title>
        <authorList>
            <person name="Martino E."/>
            <person name="Morin E."/>
            <person name="Grelet G.A."/>
            <person name="Kuo A."/>
            <person name="Kohler A."/>
            <person name="Daghino S."/>
            <person name="Barry K.W."/>
            <person name="Cichocki N."/>
            <person name="Clum A."/>
            <person name="Dockter R.B."/>
            <person name="Hainaut M."/>
            <person name="Kuo R.C."/>
            <person name="LaButti K."/>
            <person name="Lindahl B.D."/>
            <person name="Lindquist E.A."/>
            <person name="Lipzen A."/>
            <person name="Khouja H.R."/>
            <person name="Magnuson J."/>
            <person name="Murat C."/>
            <person name="Ohm R.A."/>
            <person name="Singer S.W."/>
            <person name="Spatafora J.W."/>
            <person name="Wang M."/>
            <person name="Veneault-Fourrey C."/>
            <person name="Henrissat B."/>
            <person name="Grigoriev I.V."/>
            <person name="Martin F.M."/>
            <person name="Perotto S."/>
        </authorList>
    </citation>
    <scope>NUCLEOTIDE SEQUENCE [LARGE SCALE GENOMIC DNA]</scope>
    <source>
        <strain evidence="2 3">ATCC 22711</strain>
    </source>
</reference>
<name>A0A2T3AXL3_AMORE</name>
<accession>A0A2T3AXL3</accession>
<dbReference type="GeneID" id="36573299"/>
<dbReference type="PROSITE" id="PS51257">
    <property type="entry name" value="PROKAR_LIPOPROTEIN"/>
    <property type="match status" value="1"/>
</dbReference>
<organism evidence="2 3">
    <name type="scientific">Amorphotheca resinae ATCC 22711</name>
    <dbReference type="NCBI Taxonomy" id="857342"/>
    <lineage>
        <taxon>Eukaryota</taxon>
        <taxon>Fungi</taxon>
        <taxon>Dikarya</taxon>
        <taxon>Ascomycota</taxon>
        <taxon>Pezizomycotina</taxon>
        <taxon>Leotiomycetes</taxon>
        <taxon>Helotiales</taxon>
        <taxon>Amorphothecaceae</taxon>
        <taxon>Amorphotheca</taxon>
    </lineage>
</organism>
<keyword evidence="1" id="KW-0812">Transmembrane</keyword>
<dbReference type="Proteomes" id="UP000241818">
    <property type="component" value="Unassembled WGS sequence"/>
</dbReference>
<keyword evidence="3" id="KW-1185">Reference proteome</keyword>
<keyword evidence="1" id="KW-1133">Transmembrane helix</keyword>
<proteinExistence type="predicted"/>
<sequence>MFRCCGSRESRTSTIMSGDNAAVCLSALLSCAYRDASCLFLSLFSIQLPPLWCASYLGAWLFHPVFSPFFSQRLDQSRMIVSPFPGRLLGFSFLTTPPHAGGVTE</sequence>
<gene>
    <name evidence="2" type="ORF">M430DRAFT_253118</name>
</gene>
<protein>
    <submittedName>
        <fullName evidence="2">Uncharacterized protein</fullName>
    </submittedName>
</protein>
<evidence type="ECO:0000256" key="1">
    <source>
        <dbReference type="SAM" id="Phobius"/>
    </source>
</evidence>
<dbReference type="InParanoid" id="A0A2T3AXL3"/>
<dbReference type="AlphaFoldDB" id="A0A2T3AXL3"/>